<evidence type="ECO:0000313" key="1">
    <source>
        <dbReference type="EMBL" id="KAH7923740.1"/>
    </source>
</evidence>
<name>A0ACB8BDC5_9AGAM</name>
<protein>
    <submittedName>
        <fullName evidence="1">S-adenosyl-L-methionine-dependent methyltransferase</fullName>
    </submittedName>
</protein>
<keyword evidence="1" id="KW-0808">Transferase</keyword>
<dbReference type="Proteomes" id="UP000790709">
    <property type="component" value="Unassembled WGS sequence"/>
</dbReference>
<reference evidence="1" key="1">
    <citation type="journal article" date="2021" name="New Phytol.">
        <title>Evolutionary innovations through gain and loss of genes in the ectomycorrhizal Boletales.</title>
        <authorList>
            <person name="Wu G."/>
            <person name="Miyauchi S."/>
            <person name="Morin E."/>
            <person name="Kuo A."/>
            <person name="Drula E."/>
            <person name="Varga T."/>
            <person name="Kohler A."/>
            <person name="Feng B."/>
            <person name="Cao Y."/>
            <person name="Lipzen A."/>
            <person name="Daum C."/>
            <person name="Hundley H."/>
            <person name="Pangilinan J."/>
            <person name="Johnson J."/>
            <person name="Barry K."/>
            <person name="LaButti K."/>
            <person name="Ng V."/>
            <person name="Ahrendt S."/>
            <person name="Min B."/>
            <person name="Choi I.G."/>
            <person name="Park H."/>
            <person name="Plett J.M."/>
            <person name="Magnuson J."/>
            <person name="Spatafora J.W."/>
            <person name="Nagy L.G."/>
            <person name="Henrissat B."/>
            <person name="Grigoriev I.V."/>
            <person name="Yang Z.L."/>
            <person name="Xu J."/>
            <person name="Martin F.M."/>
        </authorList>
    </citation>
    <scope>NUCLEOTIDE SEQUENCE</scope>
    <source>
        <strain evidence="1">KUC20120723A-06</strain>
    </source>
</reference>
<accession>A0ACB8BDC5</accession>
<sequence length="382" mass="42680">MSLPSLFRRGFSTSLTRSYGPKIIPEELVTQALPPASEWRKAFPSGGAAVKDRVSIRNPATAMLVANSFVPPGSEGKVIIEAYPGPGALTRALMRLPKERIRKIIVLEDNERYLEYLKPLEVDPRVQVFSMGGFSWDTYHTLEAEGALSGVESVPWAQAHPNLHFISHLPMSILGEQLIAQFFRCIPEQIWLFKYGRVPMSYIMHDWVWERISAGVGGSNLTRCKLSVMAQAAAHCAESIKGSVLLPYDEHFHPLAVSPTSTTKPDYRRKGTPMVAITATPLEHQFIEKGMLDKWDYCLRRLFVLKSTPLKSAISHLAPGAGVLAKQLTDPTLPASQRMDTKKIVRRLSVEDWAAVVGAFDRWPFAPEDLLISDSFSRDERL</sequence>
<evidence type="ECO:0000313" key="2">
    <source>
        <dbReference type="Proteomes" id="UP000790709"/>
    </source>
</evidence>
<proteinExistence type="predicted"/>
<keyword evidence="2" id="KW-1185">Reference proteome</keyword>
<comment type="caution">
    <text evidence="1">The sequence shown here is derived from an EMBL/GenBank/DDBJ whole genome shotgun (WGS) entry which is preliminary data.</text>
</comment>
<keyword evidence="1" id="KW-0489">Methyltransferase</keyword>
<dbReference type="EMBL" id="MU266444">
    <property type="protein sequence ID" value="KAH7923740.1"/>
    <property type="molecule type" value="Genomic_DNA"/>
</dbReference>
<gene>
    <name evidence="1" type="ORF">BV22DRAFT_1092355</name>
</gene>
<organism evidence="1 2">
    <name type="scientific">Leucogyrophana mollusca</name>
    <dbReference type="NCBI Taxonomy" id="85980"/>
    <lineage>
        <taxon>Eukaryota</taxon>
        <taxon>Fungi</taxon>
        <taxon>Dikarya</taxon>
        <taxon>Basidiomycota</taxon>
        <taxon>Agaricomycotina</taxon>
        <taxon>Agaricomycetes</taxon>
        <taxon>Agaricomycetidae</taxon>
        <taxon>Boletales</taxon>
        <taxon>Boletales incertae sedis</taxon>
        <taxon>Leucogyrophana</taxon>
    </lineage>
</organism>